<dbReference type="Proteomes" id="UP001066276">
    <property type="component" value="Chromosome 4_2"/>
</dbReference>
<keyword evidence="3" id="KW-1185">Reference proteome</keyword>
<protein>
    <submittedName>
        <fullName evidence="2">Uncharacterized protein</fullName>
    </submittedName>
</protein>
<evidence type="ECO:0000256" key="1">
    <source>
        <dbReference type="SAM" id="MobiDB-lite"/>
    </source>
</evidence>
<name>A0AAV7SVL3_PLEWA</name>
<gene>
    <name evidence="2" type="ORF">NDU88_008390</name>
</gene>
<reference evidence="2" key="1">
    <citation type="journal article" date="2022" name="bioRxiv">
        <title>Sequencing and chromosome-scale assembly of the giantPleurodeles waltlgenome.</title>
        <authorList>
            <person name="Brown T."/>
            <person name="Elewa A."/>
            <person name="Iarovenko S."/>
            <person name="Subramanian E."/>
            <person name="Araus A.J."/>
            <person name="Petzold A."/>
            <person name="Susuki M."/>
            <person name="Suzuki K.-i.T."/>
            <person name="Hayashi T."/>
            <person name="Toyoda A."/>
            <person name="Oliveira C."/>
            <person name="Osipova E."/>
            <person name="Leigh N.D."/>
            <person name="Simon A."/>
            <person name="Yun M.H."/>
        </authorList>
    </citation>
    <scope>NUCLEOTIDE SEQUENCE</scope>
    <source>
        <strain evidence="2">20211129_DDA</strain>
        <tissue evidence="2">Liver</tissue>
    </source>
</reference>
<comment type="caution">
    <text evidence="2">The sequence shown here is derived from an EMBL/GenBank/DDBJ whole genome shotgun (WGS) entry which is preliminary data.</text>
</comment>
<proteinExistence type="predicted"/>
<dbReference type="AlphaFoldDB" id="A0AAV7SVL3"/>
<accession>A0AAV7SVL3</accession>
<sequence>MRSINEHFSAVTFYPHENENPKRSVSPKEMAPSIPLNREAFGCCCSHWERRTTSLVIGPHRPRTLAGSWSGSGSNGGRRQAGPAGSPLWHPPADLIPTPSVSLCPRGRSSGGRAGGCRRGEPSGGKGGFCYGGEGVQDLATATSSRPHPLLRRPYARPRRQHLCGIRTPAASNPFVGLCLLFCFEGNSSAGPVRCGILLPQPLLIKCRKLQAHKPQAGYRGWRA</sequence>
<feature type="region of interest" description="Disordered" evidence="1">
    <location>
        <begin position="59"/>
        <end position="92"/>
    </location>
</feature>
<evidence type="ECO:0000313" key="2">
    <source>
        <dbReference type="EMBL" id="KAJ1168008.1"/>
    </source>
</evidence>
<organism evidence="2 3">
    <name type="scientific">Pleurodeles waltl</name>
    <name type="common">Iberian ribbed newt</name>
    <dbReference type="NCBI Taxonomy" id="8319"/>
    <lineage>
        <taxon>Eukaryota</taxon>
        <taxon>Metazoa</taxon>
        <taxon>Chordata</taxon>
        <taxon>Craniata</taxon>
        <taxon>Vertebrata</taxon>
        <taxon>Euteleostomi</taxon>
        <taxon>Amphibia</taxon>
        <taxon>Batrachia</taxon>
        <taxon>Caudata</taxon>
        <taxon>Salamandroidea</taxon>
        <taxon>Salamandridae</taxon>
        <taxon>Pleurodelinae</taxon>
        <taxon>Pleurodeles</taxon>
    </lineage>
</organism>
<dbReference type="EMBL" id="JANPWB010000008">
    <property type="protein sequence ID" value="KAJ1168008.1"/>
    <property type="molecule type" value="Genomic_DNA"/>
</dbReference>
<evidence type="ECO:0000313" key="3">
    <source>
        <dbReference type="Proteomes" id="UP001066276"/>
    </source>
</evidence>